<sequence>MSKKTALKETLEYLTYDNILLEKEIVELQIELSLKGKRQHCFNLESDEDDADTRITELDYKKEKHLSQLSTIYAGINFVSVTRFDIDMKIRVYRGVGELDYIRFDFQFEIEEERLFQSIIIKFESEALEKELGAWRRGLSRKRDFMQLISGISSYSNLLSQMKEILFPLKDSLNNIFEITFNVTGCVAKTKKILEHLDAPVLIIYWKIVWNDILKTMEDSFTLEIPDSELFAEAQIRFWSKFCKRMSYSFADIRKFWIALCDTPELLR</sequence>
<proteinExistence type="predicted"/>
<dbReference type="EMBL" id="JAZDUA010000358">
    <property type="protein sequence ID" value="KAK7793867.1"/>
    <property type="molecule type" value="Genomic_DNA"/>
</dbReference>
<protein>
    <submittedName>
        <fullName evidence="1">Uncharacterized protein</fullName>
    </submittedName>
</protein>
<reference evidence="1 2" key="1">
    <citation type="submission" date="2024-03" db="EMBL/GenBank/DDBJ databases">
        <title>The genome assembly and annotation of the cricket Gryllus longicercus Weissman &amp; Gray.</title>
        <authorList>
            <person name="Szrajer S."/>
            <person name="Gray D."/>
            <person name="Ylla G."/>
        </authorList>
    </citation>
    <scope>NUCLEOTIDE SEQUENCE [LARGE SCALE GENOMIC DNA]</scope>
    <source>
        <strain evidence="1">DAG 2021-001</strain>
        <tissue evidence="1">Whole body minus gut</tissue>
    </source>
</reference>
<comment type="caution">
    <text evidence="1">The sequence shown here is derived from an EMBL/GenBank/DDBJ whole genome shotgun (WGS) entry which is preliminary data.</text>
</comment>
<dbReference type="AlphaFoldDB" id="A0AAN9YY25"/>
<accession>A0AAN9YY25</accession>
<dbReference type="Proteomes" id="UP001378592">
    <property type="component" value="Unassembled WGS sequence"/>
</dbReference>
<evidence type="ECO:0000313" key="1">
    <source>
        <dbReference type="EMBL" id="KAK7793867.1"/>
    </source>
</evidence>
<organism evidence="1 2">
    <name type="scientific">Gryllus longicercus</name>
    <dbReference type="NCBI Taxonomy" id="2509291"/>
    <lineage>
        <taxon>Eukaryota</taxon>
        <taxon>Metazoa</taxon>
        <taxon>Ecdysozoa</taxon>
        <taxon>Arthropoda</taxon>
        <taxon>Hexapoda</taxon>
        <taxon>Insecta</taxon>
        <taxon>Pterygota</taxon>
        <taxon>Neoptera</taxon>
        <taxon>Polyneoptera</taxon>
        <taxon>Orthoptera</taxon>
        <taxon>Ensifera</taxon>
        <taxon>Gryllidea</taxon>
        <taxon>Grylloidea</taxon>
        <taxon>Gryllidae</taxon>
        <taxon>Gryllinae</taxon>
        <taxon>Gryllus</taxon>
    </lineage>
</organism>
<gene>
    <name evidence="1" type="ORF">R5R35_014147</name>
</gene>
<evidence type="ECO:0000313" key="2">
    <source>
        <dbReference type="Proteomes" id="UP001378592"/>
    </source>
</evidence>
<name>A0AAN9YY25_9ORTH</name>
<keyword evidence="2" id="KW-1185">Reference proteome</keyword>